<sequence length="92" mass="9678">MLAMLALLLPLLVACGNTVGMNLLSSWHEGSGEWHRPPSIDPGLSGCEGTGEPAPLPPGHPVSACLVSRGSREKDLVHVGHLNRLTSSCVCW</sequence>
<feature type="chain" id="PRO_5014986321" evidence="2">
    <location>
        <begin position="17"/>
        <end position="92"/>
    </location>
</feature>
<protein>
    <submittedName>
        <fullName evidence="3">Putative secreted protein</fullName>
    </submittedName>
</protein>
<evidence type="ECO:0000256" key="2">
    <source>
        <dbReference type="SAM" id="SignalP"/>
    </source>
</evidence>
<feature type="region of interest" description="Disordered" evidence="1">
    <location>
        <begin position="34"/>
        <end position="53"/>
    </location>
</feature>
<keyword evidence="2" id="KW-0732">Signal</keyword>
<feature type="signal peptide" evidence="2">
    <location>
        <begin position="1"/>
        <end position="16"/>
    </location>
</feature>
<proteinExistence type="predicted"/>
<evidence type="ECO:0000313" key="3">
    <source>
        <dbReference type="EMBL" id="MBW74375.1"/>
    </source>
</evidence>
<accession>A0A2M4D9X9</accession>
<dbReference type="AlphaFoldDB" id="A0A2M4D9X9"/>
<evidence type="ECO:0000256" key="1">
    <source>
        <dbReference type="SAM" id="MobiDB-lite"/>
    </source>
</evidence>
<dbReference type="EMBL" id="GGFL01010197">
    <property type="protein sequence ID" value="MBW74375.1"/>
    <property type="molecule type" value="Transcribed_RNA"/>
</dbReference>
<organism evidence="3">
    <name type="scientific">Anopheles darlingi</name>
    <name type="common">Mosquito</name>
    <dbReference type="NCBI Taxonomy" id="43151"/>
    <lineage>
        <taxon>Eukaryota</taxon>
        <taxon>Metazoa</taxon>
        <taxon>Ecdysozoa</taxon>
        <taxon>Arthropoda</taxon>
        <taxon>Hexapoda</taxon>
        <taxon>Insecta</taxon>
        <taxon>Pterygota</taxon>
        <taxon>Neoptera</taxon>
        <taxon>Endopterygota</taxon>
        <taxon>Diptera</taxon>
        <taxon>Nematocera</taxon>
        <taxon>Culicoidea</taxon>
        <taxon>Culicidae</taxon>
        <taxon>Anophelinae</taxon>
        <taxon>Anopheles</taxon>
    </lineage>
</organism>
<reference evidence="3" key="1">
    <citation type="submission" date="2018-01" db="EMBL/GenBank/DDBJ databases">
        <title>An insight into the sialome of Amazonian anophelines.</title>
        <authorList>
            <person name="Ribeiro J.M."/>
            <person name="Scarpassa V."/>
            <person name="Calvo E."/>
        </authorList>
    </citation>
    <scope>NUCLEOTIDE SEQUENCE</scope>
</reference>
<name>A0A2M4D9X9_ANODA</name>